<dbReference type="eggNOG" id="KOG3273">
    <property type="taxonomic scope" value="Eukaryota"/>
</dbReference>
<dbReference type="GO" id="GO:0005730">
    <property type="term" value="C:nucleolus"/>
    <property type="evidence" value="ECO:0007669"/>
    <property type="project" value="UniProtKB-SubCell"/>
</dbReference>
<accession>G0QRK4</accession>
<keyword evidence="3" id="KW-0694">RNA-binding</keyword>
<reference evidence="6 7" key="1">
    <citation type="submission" date="2011-07" db="EMBL/GenBank/DDBJ databases">
        <authorList>
            <person name="Coyne R."/>
            <person name="Brami D."/>
            <person name="Johnson J."/>
            <person name="Hostetler J."/>
            <person name="Hannick L."/>
            <person name="Clark T."/>
            <person name="Cassidy-Hanley D."/>
            <person name="Inman J."/>
        </authorList>
    </citation>
    <scope>NUCLEOTIDE SEQUENCE [LARGE SCALE GENOMIC DNA]</scope>
    <source>
        <strain evidence="6 7">G5</strain>
    </source>
</reference>
<evidence type="ECO:0000256" key="2">
    <source>
        <dbReference type="ARBA" id="ARBA00007515"/>
    </source>
</evidence>
<keyword evidence="4" id="KW-0539">Nucleus</keyword>
<dbReference type="InterPro" id="IPR055211">
    <property type="entry name" value="KH_PNO1_2nd"/>
</dbReference>
<dbReference type="AlphaFoldDB" id="G0QRK4"/>
<dbReference type="OMA" id="LANRTME"/>
<dbReference type="InterPro" id="IPR004087">
    <property type="entry name" value="KH_dom"/>
</dbReference>
<dbReference type="EMBL" id="GL983772">
    <property type="protein sequence ID" value="EGR32148.1"/>
    <property type="molecule type" value="Genomic_DNA"/>
</dbReference>
<organism evidence="6 7">
    <name type="scientific">Ichthyophthirius multifiliis</name>
    <name type="common">White spot disease agent</name>
    <name type="synonym">Ich</name>
    <dbReference type="NCBI Taxonomy" id="5932"/>
    <lineage>
        <taxon>Eukaryota</taxon>
        <taxon>Sar</taxon>
        <taxon>Alveolata</taxon>
        <taxon>Ciliophora</taxon>
        <taxon>Intramacronucleata</taxon>
        <taxon>Oligohymenophorea</taxon>
        <taxon>Hymenostomatida</taxon>
        <taxon>Ophryoglenina</taxon>
        <taxon>Ichthyophthirius</taxon>
    </lineage>
</organism>
<dbReference type="GO" id="GO:0003723">
    <property type="term" value="F:RNA binding"/>
    <property type="evidence" value="ECO:0007669"/>
    <property type="project" value="UniProtKB-KW"/>
</dbReference>
<dbReference type="InParanoid" id="G0QRK4"/>
<comment type="similarity">
    <text evidence="2">Belongs to the PNO1 family.</text>
</comment>
<dbReference type="FunFam" id="3.30.1370.10:FF:000009">
    <property type="entry name" value="RNA-binding protein PNO1"/>
    <property type="match status" value="1"/>
</dbReference>
<dbReference type="GeneID" id="14908306"/>
<keyword evidence="7" id="KW-1185">Reference proteome</keyword>
<protein>
    <submittedName>
        <fullName evidence="6">Partner of nob1, putative</fullName>
    </submittedName>
</protein>
<evidence type="ECO:0000256" key="3">
    <source>
        <dbReference type="ARBA" id="ARBA00022884"/>
    </source>
</evidence>
<dbReference type="PANTHER" id="PTHR12826:SF13">
    <property type="entry name" value="RNA-BINDING PROTEIN PNO1"/>
    <property type="match status" value="1"/>
</dbReference>
<evidence type="ECO:0000259" key="5">
    <source>
        <dbReference type="SMART" id="SM00322"/>
    </source>
</evidence>
<comment type="subcellular location">
    <subcellularLocation>
        <location evidence="1">Nucleus</location>
        <location evidence="1">Nucleolus</location>
    </subcellularLocation>
</comment>
<dbReference type="Pfam" id="PF22891">
    <property type="entry name" value="KH_PNO1_2nd"/>
    <property type="match status" value="1"/>
</dbReference>
<dbReference type="CDD" id="cd22392">
    <property type="entry name" value="KH-I_PNO1_rpt2"/>
    <property type="match status" value="1"/>
</dbReference>
<dbReference type="OrthoDB" id="1932641at2759"/>
<dbReference type="PANTHER" id="PTHR12826">
    <property type="entry name" value="RIBONUCLEASE Y"/>
    <property type="match status" value="1"/>
</dbReference>
<dbReference type="SMART" id="SM00322">
    <property type="entry name" value="KH"/>
    <property type="match status" value="1"/>
</dbReference>
<dbReference type="SUPFAM" id="SSF54791">
    <property type="entry name" value="Eukaryotic type KH-domain (KH-domain type I)"/>
    <property type="match status" value="1"/>
</dbReference>
<sequence length="112" mass="12494">MLGFDLNDSIALLRLDDLYIESFEVKDVKTLQGDNLSRAIGRITGEKGKTKYAIENASRTRIVVADKKIHILGSFSNIKCAREAICSLILGSPPGKVYSQLKSISKRYLEKF</sequence>
<dbReference type="STRING" id="857967.G0QRK4"/>
<dbReference type="InterPro" id="IPR036612">
    <property type="entry name" value="KH_dom_type_1_sf"/>
</dbReference>
<dbReference type="Proteomes" id="UP000008983">
    <property type="component" value="Unassembled WGS sequence"/>
</dbReference>
<evidence type="ECO:0000256" key="1">
    <source>
        <dbReference type="ARBA" id="ARBA00004604"/>
    </source>
</evidence>
<feature type="domain" description="K Homology" evidence="5">
    <location>
        <begin position="17"/>
        <end position="90"/>
    </location>
</feature>
<dbReference type="RefSeq" id="XP_004035634.1">
    <property type="nucleotide sequence ID" value="XM_004035586.1"/>
</dbReference>
<proteinExistence type="inferred from homology"/>
<name>G0QRK4_ICHMU</name>
<evidence type="ECO:0000313" key="7">
    <source>
        <dbReference type="Proteomes" id="UP000008983"/>
    </source>
</evidence>
<gene>
    <name evidence="6" type="ORF">IMG5_094630</name>
</gene>
<dbReference type="Gene3D" id="3.30.1370.10">
    <property type="entry name" value="K Homology domain, type 1"/>
    <property type="match status" value="1"/>
</dbReference>
<evidence type="ECO:0000256" key="4">
    <source>
        <dbReference type="ARBA" id="ARBA00023242"/>
    </source>
</evidence>
<evidence type="ECO:0000313" key="6">
    <source>
        <dbReference type="EMBL" id="EGR32148.1"/>
    </source>
</evidence>